<proteinExistence type="predicted"/>
<protein>
    <recommendedName>
        <fullName evidence="3">DUF2059 domain-containing protein</fullName>
    </recommendedName>
</protein>
<reference evidence="2" key="1">
    <citation type="submission" date="2019-01" db="EMBL/GenBank/DDBJ databases">
        <authorList>
            <consortium name="Genoscope - CEA"/>
            <person name="William W."/>
        </authorList>
    </citation>
    <scope>NUCLEOTIDE SEQUENCE</scope>
    <source>
        <strain evidence="2">CR-1</strain>
    </source>
</reference>
<keyword evidence="1" id="KW-0732">Signal</keyword>
<accession>A0A484HCA6</accession>
<name>A0A484HCA6_9BACT</name>
<gene>
    <name evidence="2" type="ORF">EPICR_10304</name>
</gene>
<sequence length="280" mass="31830">MKWIKAVWLPALAVFWAAAAFGAQKGPAETSAAPLVREYIEISGAGETLRSFSGQLDDMFERKRRVSQNREETDEIAKLFEGLFTQKKLTDEMSRHLLETVNQKDLEFFLKWLKGPLAQKALEGKRKALDKGALPPLSPGRLSLLKDLEKALGEVDFAVGAASEIFRGMMSAFNSGLPEKRRASRAEIDLRVENLRSMLRENMERGVMDEMARRLRNMTDQELLEYTVFYKSDIGKKETRARLGGISHVLKKGFADMEKRMVVYLNEPRSRERDGGQKKN</sequence>
<dbReference type="EMBL" id="CAACVI010000001">
    <property type="protein sequence ID" value="VEN72804.1"/>
    <property type="molecule type" value="Genomic_DNA"/>
</dbReference>
<organism evidence="2">
    <name type="scientific">uncultured Desulfobacteraceae bacterium</name>
    <dbReference type="NCBI Taxonomy" id="218296"/>
    <lineage>
        <taxon>Bacteria</taxon>
        <taxon>Pseudomonadati</taxon>
        <taxon>Thermodesulfobacteriota</taxon>
        <taxon>Desulfobacteria</taxon>
        <taxon>Desulfobacterales</taxon>
        <taxon>Desulfobacteraceae</taxon>
        <taxon>environmental samples</taxon>
    </lineage>
</organism>
<evidence type="ECO:0008006" key="3">
    <source>
        <dbReference type="Google" id="ProtNLM"/>
    </source>
</evidence>
<dbReference type="AlphaFoldDB" id="A0A484HCA6"/>
<feature type="chain" id="PRO_5019714735" description="DUF2059 domain-containing protein" evidence="1">
    <location>
        <begin position="23"/>
        <end position="280"/>
    </location>
</feature>
<feature type="signal peptide" evidence="1">
    <location>
        <begin position="1"/>
        <end position="22"/>
    </location>
</feature>
<evidence type="ECO:0000256" key="1">
    <source>
        <dbReference type="SAM" id="SignalP"/>
    </source>
</evidence>
<evidence type="ECO:0000313" key="2">
    <source>
        <dbReference type="EMBL" id="VEN72804.1"/>
    </source>
</evidence>